<reference evidence="2 3" key="1">
    <citation type="submission" date="2018-08" db="EMBL/GenBank/DDBJ databases">
        <title>Genomic Encyclopedia of Archaeal and Bacterial Type Strains, Phase II (KMG-II): from individual species to whole genera.</title>
        <authorList>
            <person name="Goeker M."/>
        </authorList>
    </citation>
    <scope>NUCLEOTIDE SEQUENCE [LARGE SCALE GENOMIC DNA]</scope>
    <source>
        <strain evidence="2 3">ATCC 27112</strain>
    </source>
</reference>
<evidence type="ECO:0000313" key="2">
    <source>
        <dbReference type="EMBL" id="RIA78034.1"/>
    </source>
</evidence>
<dbReference type="Gene3D" id="1.10.260.40">
    <property type="entry name" value="lambda repressor-like DNA-binding domains"/>
    <property type="match status" value="1"/>
</dbReference>
<dbReference type="EMBL" id="QXEV01000004">
    <property type="protein sequence ID" value="RIA78034.1"/>
    <property type="molecule type" value="Genomic_DNA"/>
</dbReference>
<keyword evidence="3" id="KW-1185">Reference proteome</keyword>
<dbReference type="InterPro" id="IPR010982">
    <property type="entry name" value="Lambda_DNA-bd_dom_sf"/>
</dbReference>
<protein>
    <submittedName>
        <fullName evidence="2">Helix-turn-helix protein</fullName>
    </submittedName>
</protein>
<dbReference type="CDD" id="cd00093">
    <property type="entry name" value="HTH_XRE"/>
    <property type="match status" value="1"/>
</dbReference>
<dbReference type="GO" id="GO:0003677">
    <property type="term" value="F:DNA binding"/>
    <property type="evidence" value="ECO:0007669"/>
    <property type="project" value="InterPro"/>
</dbReference>
<dbReference type="SUPFAM" id="SSF47413">
    <property type="entry name" value="lambda repressor-like DNA-binding domains"/>
    <property type="match status" value="1"/>
</dbReference>
<dbReference type="SMART" id="SM00530">
    <property type="entry name" value="HTH_XRE"/>
    <property type="match status" value="1"/>
</dbReference>
<dbReference type="Proteomes" id="UP000266506">
    <property type="component" value="Unassembled WGS sequence"/>
</dbReference>
<comment type="caution">
    <text evidence="2">The sequence shown here is derived from an EMBL/GenBank/DDBJ whole genome shotgun (WGS) entry which is preliminary data.</text>
</comment>
<organism evidence="2 3">
    <name type="scientific">Anaeroplasma bactoclasticum</name>
    <dbReference type="NCBI Taxonomy" id="2088"/>
    <lineage>
        <taxon>Bacteria</taxon>
        <taxon>Bacillati</taxon>
        <taxon>Mycoplasmatota</taxon>
        <taxon>Mollicutes</taxon>
        <taxon>Anaeroplasmatales</taxon>
        <taxon>Anaeroplasmataceae</taxon>
        <taxon>Anaeroplasma</taxon>
    </lineage>
</organism>
<dbReference type="Pfam" id="PF01381">
    <property type="entry name" value="HTH_3"/>
    <property type="match status" value="1"/>
</dbReference>
<proteinExistence type="predicted"/>
<feature type="domain" description="HTH cro/C1-type" evidence="1">
    <location>
        <begin position="101"/>
        <end position="150"/>
    </location>
</feature>
<sequence length="199" mass="23024">MTDYNNLFENEEKYSKIIKYLNENPIDNLEFNPKKGYILIDYNPKVKSKNDGDTLHSLPKFFDIRFMDKLAGDKKEAIEIMEYFKKTNKGALKENLMNYLKKTDLSMEKLGKEACVSKQTISKIINGQLTPRKKTIFGLAFAFKLNLKETEELLSYGGYTFNPTDPFDVVVEGAITYGYDLEETNYILEKLNLDTFGIK</sequence>
<evidence type="ECO:0000259" key="1">
    <source>
        <dbReference type="PROSITE" id="PS50943"/>
    </source>
</evidence>
<dbReference type="OrthoDB" id="6194521at2"/>
<dbReference type="InterPro" id="IPR001387">
    <property type="entry name" value="Cro/C1-type_HTH"/>
</dbReference>
<evidence type="ECO:0000313" key="3">
    <source>
        <dbReference type="Proteomes" id="UP000266506"/>
    </source>
</evidence>
<name>A0A397S6Y7_9MOLU</name>
<dbReference type="RefSeq" id="WP_119015777.1">
    <property type="nucleotide sequence ID" value="NZ_QXEV01000004.1"/>
</dbReference>
<dbReference type="AlphaFoldDB" id="A0A397S6Y7"/>
<dbReference type="PROSITE" id="PS50943">
    <property type="entry name" value="HTH_CROC1"/>
    <property type="match status" value="1"/>
</dbReference>
<accession>A0A397S6Y7</accession>
<dbReference type="InParanoid" id="A0A397S6Y7"/>
<gene>
    <name evidence="2" type="ORF">EI71_00611</name>
</gene>